<dbReference type="CDD" id="cd10316">
    <property type="entry name" value="RGL4_M"/>
    <property type="match status" value="1"/>
</dbReference>
<dbReference type="GO" id="GO:0005576">
    <property type="term" value="C:extracellular region"/>
    <property type="evidence" value="ECO:0007669"/>
    <property type="project" value="UniProtKB-SubCell"/>
</dbReference>
<dbReference type="CDD" id="cd10317">
    <property type="entry name" value="RGL4_C"/>
    <property type="match status" value="1"/>
</dbReference>
<evidence type="ECO:0000259" key="8">
    <source>
        <dbReference type="Pfam" id="PF14683"/>
    </source>
</evidence>
<dbReference type="SUPFAM" id="SSF74650">
    <property type="entry name" value="Galactose mutarotase-like"/>
    <property type="match status" value="1"/>
</dbReference>
<accession>A0AAD3Y2J6</accession>
<evidence type="ECO:0000256" key="5">
    <source>
        <dbReference type="ARBA" id="ARBA00022525"/>
    </source>
</evidence>
<evidence type="ECO:0000313" key="10">
    <source>
        <dbReference type="EMBL" id="GMH24661.1"/>
    </source>
</evidence>
<evidence type="ECO:0000259" key="9">
    <source>
        <dbReference type="Pfam" id="PF14686"/>
    </source>
</evidence>
<dbReference type="GO" id="GO:0030246">
    <property type="term" value="F:carbohydrate binding"/>
    <property type="evidence" value="ECO:0007669"/>
    <property type="project" value="InterPro"/>
</dbReference>
<protein>
    <recommendedName>
        <fullName evidence="4">rhamnogalacturonan endolyase</fullName>
        <ecNumber evidence="4">4.2.2.23</ecNumber>
    </recommendedName>
</protein>
<evidence type="ECO:0000256" key="1">
    <source>
        <dbReference type="ARBA" id="ARBA00001324"/>
    </source>
</evidence>
<dbReference type="PANTHER" id="PTHR32018">
    <property type="entry name" value="RHAMNOGALACTURONATE LYASE FAMILY PROTEIN"/>
    <property type="match status" value="1"/>
</dbReference>
<dbReference type="InterPro" id="IPR008979">
    <property type="entry name" value="Galactose-bd-like_sf"/>
</dbReference>
<dbReference type="Pfam" id="PF14683">
    <property type="entry name" value="CBM-like"/>
    <property type="match status" value="1"/>
</dbReference>
<keyword evidence="7" id="KW-0456">Lyase</keyword>
<dbReference type="InterPro" id="IPR051850">
    <property type="entry name" value="Polysacch_Lyase_4"/>
</dbReference>
<name>A0AAD3Y2J6_NEPGR</name>
<dbReference type="Gene3D" id="2.60.40.1120">
    <property type="entry name" value="Carboxypeptidase-like, regulatory domain"/>
    <property type="match status" value="1"/>
</dbReference>
<dbReference type="InterPro" id="IPR013784">
    <property type="entry name" value="Carb-bd-like_fold"/>
</dbReference>
<dbReference type="GO" id="GO:0005975">
    <property type="term" value="P:carbohydrate metabolic process"/>
    <property type="evidence" value="ECO:0007669"/>
    <property type="project" value="InterPro"/>
</dbReference>
<dbReference type="EC" id="4.2.2.23" evidence="4"/>
<dbReference type="CDD" id="cd10320">
    <property type="entry name" value="RGL4_N"/>
    <property type="match status" value="1"/>
</dbReference>
<evidence type="ECO:0000256" key="7">
    <source>
        <dbReference type="ARBA" id="ARBA00023239"/>
    </source>
</evidence>
<evidence type="ECO:0000256" key="4">
    <source>
        <dbReference type="ARBA" id="ARBA00012437"/>
    </source>
</evidence>
<comment type="subcellular location">
    <subcellularLocation>
        <location evidence="2">Secreted</location>
    </subcellularLocation>
</comment>
<keyword evidence="11" id="KW-1185">Reference proteome</keyword>
<dbReference type="SUPFAM" id="SSF49452">
    <property type="entry name" value="Starch-binding domain-like"/>
    <property type="match status" value="1"/>
</dbReference>
<dbReference type="Gene3D" id="2.60.120.260">
    <property type="entry name" value="Galactose-binding domain-like"/>
    <property type="match status" value="1"/>
</dbReference>
<evidence type="ECO:0000256" key="3">
    <source>
        <dbReference type="ARBA" id="ARBA00010418"/>
    </source>
</evidence>
<dbReference type="EMBL" id="BSYO01000028">
    <property type="protein sequence ID" value="GMH24661.1"/>
    <property type="molecule type" value="Genomic_DNA"/>
</dbReference>
<keyword evidence="5" id="KW-0964">Secreted</keyword>
<dbReference type="InterPro" id="IPR010325">
    <property type="entry name" value="Rhamnogal_lyase"/>
</dbReference>
<dbReference type="Pfam" id="PF14686">
    <property type="entry name" value="fn3_3"/>
    <property type="match status" value="1"/>
</dbReference>
<dbReference type="SUPFAM" id="SSF49785">
    <property type="entry name" value="Galactose-binding domain-like"/>
    <property type="match status" value="1"/>
</dbReference>
<sequence length="685" mass="78546">MQGVVSAEMDVTRRRSKGRLIGRAEKFNEQDEGWPPAVTLSVTDEHVVIDNGILKVTWTVPEGQLIGIHYAGVDNLLETHNKESNRGYWDIVWGKMKNESYTYWLIGSTFKIIREDDNQTEISFSSRWNPATWNSSTDYSSLPINLDKRYIMLRGCSGFHSYAILERQQGWPSANIYQIRAVFKLHGDMFHYMAVSDDRQGIMPTLLDRESGQILDYKEAVLLTNPSNPELKGQVDDKYQFSSDYKDNKVHGWISFNSSIGFWMIMPSNEFRSAGPVKQDLTSHTGPITLAMFHSAHYAGLNVTMEFEEGEPWKKVFGPFFIYLNSACENEDALLLWDDAKNKMSEEVRSWPYEFPSSEDFPKGDQRGSVKGQLLVCDWFIANNTLLFGHSAWVGLAQPGEVGSWQTETKGYQFWTKANCYGNFTIKGVREGNYSLYAWVPGHLGDYKYMHNISITPGCKINLGILIFQPSRNGPTLWEIGVPDRTAAEFFVPETDKLYENKLIAHSDCNRFRQYGLWKRYAELYPLGDLKFTVGVSNFSRDWFFAQVTRQVSNATFKSTTWHIIFRLEDVELCANYTLWITLASATESDLQVRFNVVPELSDPHFKTTMIGRDNAIARHGIHGLYWLFGIDIPGIWLRCGHNTIYLTQSRHQSPFQGIMYDYIRTKLFSGAHDLHLRFSSASVT</sequence>
<dbReference type="InterPro" id="IPR014718">
    <property type="entry name" value="GH-type_carb-bd"/>
</dbReference>
<feature type="domain" description="Rhamnogalacturonan lyase" evidence="8">
    <location>
        <begin position="476"/>
        <end position="665"/>
    </location>
</feature>
<proteinExistence type="inferred from homology"/>
<organism evidence="10 11">
    <name type="scientific">Nepenthes gracilis</name>
    <name type="common">Slender pitcher plant</name>
    <dbReference type="NCBI Taxonomy" id="150966"/>
    <lineage>
        <taxon>Eukaryota</taxon>
        <taxon>Viridiplantae</taxon>
        <taxon>Streptophyta</taxon>
        <taxon>Embryophyta</taxon>
        <taxon>Tracheophyta</taxon>
        <taxon>Spermatophyta</taxon>
        <taxon>Magnoliopsida</taxon>
        <taxon>eudicotyledons</taxon>
        <taxon>Gunneridae</taxon>
        <taxon>Pentapetalae</taxon>
        <taxon>Caryophyllales</taxon>
        <taxon>Nepenthaceae</taxon>
        <taxon>Nepenthes</taxon>
    </lineage>
</organism>
<dbReference type="InterPro" id="IPR029413">
    <property type="entry name" value="RG-lyase_II"/>
</dbReference>
<evidence type="ECO:0000256" key="2">
    <source>
        <dbReference type="ARBA" id="ARBA00004613"/>
    </source>
</evidence>
<evidence type="ECO:0000256" key="6">
    <source>
        <dbReference type="ARBA" id="ARBA00022729"/>
    </source>
</evidence>
<reference evidence="10" key="1">
    <citation type="submission" date="2023-05" db="EMBL/GenBank/DDBJ databases">
        <title>Nepenthes gracilis genome sequencing.</title>
        <authorList>
            <person name="Fukushima K."/>
        </authorList>
    </citation>
    <scope>NUCLEOTIDE SEQUENCE</scope>
    <source>
        <strain evidence="10">SING2019-196</strain>
    </source>
</reference>
<dbReference type="Gene3D" id="2.70.98.10">
    <property type="match status" value="1"/>
</dbReference>
<evidence type="ECO:0000313" key="11">
    <source>
        <dbReference type="Proteomes" id="UP001279734"/>
    </source>
</evidence>
<comment type="caution">
    <text evidence="10">The sequence shown here is derived from an EMBL/GenBank/DDBJ whole genome shotgun (WGS) entry which is preliminary data.</text>
</comment>
<dbReference type="GO" id="GO:0102210">
    <property type="term" value="F:rhamnogalacturonan endolyase activity"/>
    <property type="evidence" value="ECO:0007669"/>
    <property type="project" value="UniProtKB-EC"/>
</dbReference>
<keyword evidence="6" id="KW-0732">Signal</keyword>
<feature type="domain" description="Rhamnogalacturonan lyase" evidence="9">
    <location>
        <begin position="391"/>
        <end position="463"/>
    </location>
</feature>
<dbReference type="InterPro" id="IPR011013">
    <property type="entry name" value="Gal_mutarotase_sf_dom"/>
</dbReference>
<dbReference type="Pfam" id="PF06045">
    <property type="entry name" value="Rhamnogal_lyase"/>
    <property type="match status" value="1"/>
</dbReference>
<comment type="catalytic activity">
    <reaction evidence="1">
        <text>Endotype eliminative cleavage of L-alpha-rhamnopyranosyl-(1-&gt;4)-alpha-D-galactopyranosyluronic acid bonds of rhamnogalacturonan I domains in ramified hairy regions of pectin leaving L-rhamnopyranose at the reducing end and 4-deoxy-4,5-unsaturated D-galactopyranosyluronic acid at the non-reducing end.</text>
        <dbReference type="EC" id="4.2.2.23"/>
    </reaction>
</comment>
<gene>
    <name evidence="10" type="ORF">Nepgr_026504</name>
</gene>
<comment type="similarity">
    <text evidence="3">Belongs to the polysaccharide lyase 4 family.</text>
</comment>
<dbReference type="Proteomes" id="UP001279734">
    <property type="component" value="Unassembled WGS sequence"/>
</dbReference>
<dbReference type="PANTHER" id="PTHR32018:SF54">
    <property type="entry name" value="RHAMNOGALACTURONATE LYASE B ISOFORM X1-RELATED"/>
    <property type="match status" value="1"/>
</dbReference>
<dbReference type="InterPro" id="IPR029411">
    <property type="entry name" value="RG-lyase_III"/>
</dbReference>
<dbReference type="AlphaFoldDB" id="A0AAD3Y2J6"/>